<keyword evidence="4" id="KW-0812">Transmembrane</keyword>
<sequence length="553" mass="62303">MRMRRASIVVLLFIIFWSLLFAQELSWGLDLWNNDNAGGTPPNAPPSHGFSSFHQAYPTFPNALVPENFVQDFHLRHAQVLGNDGQGETIALLELSRAFDVSAYQNFNRQMSTRTLQLEGNDVVLSTIRPVLHVKHNIGETMLDAEWAHVIAPKARLLVLPINESPKLFRKQLKEYHVTVVSDSLVPVGSGRMLFDNPFLLANGKSLFPALMSNEVQNVTYAAAHYPFFASSGDGGNNVTPLVRFPYAVVVGGLQWATTSRNPSDLTPWINEGYGTAVLSVKASILERQIFHQAWRTVPTVTWLAGYPGVWIDSQNGYRVVYGTSLSTPCWAALWALADAAHIRQTHTHLSSNAYLTLLQLAQQHPDAFWQPHTPYGHFSALVGLGMPNPKNLVEALAHAPNSTSTVLAQPWINVWKLLTLMQYIGLILCSWFFLLMVCGDNLLHTGTFFIKSPRYFRVFSKKVPMLHSWMIRHSVVLVSFASLSFCAWLFANVLQTIPIEPSFARPLWENGRWIALFVINSLICLFITVWPWTKFWYPKFPKQQNQSGNLPH</sequence>
<keyword evidence="3" id="KW-0720">Serine protease</keyword>
<dbReference type="Proteomes" id="UP001229209">
    <property type="component" value="Unassembled WGS sequence"/>
</dbReference>
<organism evidence="5 6">
    <name type="scientific">Alicyclobacillus tolerans</name>
    <dbReference type="NCBI Taxonomy" id="90970"/>
    <lineage>
        <taxon>Bacteria</taxon>
        <taxon>Bacillati</taxon>
        <taxon>Bacillota</taxon>
        <taxon>Bacilli</taxon>
        <taxon>Bacillales</taxon>
        <taxon>Alicyclobacillaceae</taxon>
        <taxon>Alicyclobacillus</taxon>
    </lineage>
</organism>
<keyword evidence="4" id="KW-1133">Transmembrane helix</keyword>
<feature type="transmembrane region" description="Helical" evidence="4">
    <location>
        <begin position="424"/>
        <end position="451"/>
    </location>
</feature>
<feature type="transmembrane region" description="Helical" evidence="4">
    <location>
        <begin position="472"/>
        <end position="492"/>
    </location>
</feature>
<dbReference type="RefSeq" id="WP_306955391.1">
    <property type="nucleotide sequence ID" value="NZ_JAURUO010000017.1"/>
</dbReference>
<keyword evidence="2" id="KW-0378">Hydrolase</keyword>
<keyword evidence="4" id="KW-0472">Membrane</keyword>
<gene>
    <name evidence="5" type="ORF">J2S04_002583</name>
</gene>
<dbReference type="PROSITE" id="PS00138">
    <property type="entry name" value="SUBTILASE_SER"/>
    <property type="match status" value="1"/>
</dbReference>
<dbReference type="InterPro" id="IPR036852">
    <property type="entry name" value="Peptidase_S8/S53_dom_sf"/>
</dbReference>
<feature type="transmembrane region" description="Helical" evidence="4">
    <location>
        <begin position="512"/>
        <end position="533"/>
    </location>
</feature>
<reference evidence="5 6" key="1">
    <citation type="submission" date="2023-07" db="EMBL/GenBank/DDBJ databases">
        <title>Genomic Encyclopedia of Type Strains, Phase IV (KMG-IV): sequencing the most valuable type-strain genomes for metagenomic binning, comparative biology and taxonomic classification.</title>
        <authorList>
            <person name="Goeker M."/>
        </authorList>
    </citation>
    <scope>NUCLEOTIDE SEQUENCE [LARGE SCALE GENOMIC DNA]</scope>
    <source>
        <strain evidence="5 6">DSM 25924</strain>
    </source>
</reference>
<evidence type="ECO:0000256" key="3">
    <source>
        <dbReference type="ARBA" id="ARBA00022825"/>
    </source>
</evidence>
<dbReference type="Gene3D" id="3.40.50.200">
    <property type="entry name" value="Peptidase S8/S53 domain"/>
    <property type="match status" value="1"/>
</dbReference>
<evidence type="ECO:0000313" key="5">
    <source>
        <dbReference type="EMBL" id="MDP9729609.1"/>
    </source>
</evidence>
<dbReference type="EMBL" id="JAURUO010000017">
    <property type="protein sequence ID" value="MDP9729609.1"/>
    <property type="molecule type" value="Genomic_DNA"/>
</dbReference>
<evidence type="ECO:0000256" key="4">
    <source>
        <dbReference type="SAM" id="Phobius"/>
    </source>
</evidence>
<evidence type="ECO:0008006" key="7">
    <source>
        <dbReference type="Google" id="ProtNLM"/>
    </source>
</evidence>
<keyword evidence="1" id="KW-0645">Protease</keyword>
<dbReference type="InterPro" id="IPR023828">
    <property type="entry name" value="Peptidase_S8_Ser-AS"/>
</dbReference>
<accession>A0ABT9LZA6</accession>
<keyword evidence="6" id="KW-1185">Reference proteome</keyword>
<evidence type="ECO:0000313" key="6">
    <source>
        <dbReference type="Proteomes" id="UP001229209"/>
    </source>
</evidence>
<evidence type="ECO:0000256" key="2">
    <source>
        <dbReference type="ARBA" id="ARBA00022801"/>
    </source>
</evidence>
<dbReference type="SUPFAM" id="SSF52743">
    <property type="entry name" value="Subtilisin-like"/>
    <property type="match status" value="1"/>
</dbReference>
<protein>
    <recommendedName>
        <fullName evidence="7">Peptidase S8/S53 domain-containing protein</fullName>
    </recommendedName>
</protein>
<name>A0ABT9LZA6_9BACL</name>
<evidence type="ECO:0000256" key="1">
    <source>
        <dbReference type="ARBA" id="ARBA00022670"/>
    </source>
</evidence>
<proteinExistence type="predicted"/>
<comment type="caution">
    <text evidence="5">The sequence shown here is derived from an EMBL/GenBank/DDBJ whole genome shotgun (WGS) entry which is preliminary data.</text>
</comment>